<dbReference type="PROSITE" id="PS51726">
    <property type="entry name" value="MYST_HAT"/>
    <property type="match status" value="1"/>
</dbReference>
<dbReference type="PANTHER" id="PTHR10615">
    <property type="entry name" value="HISTONE ACETYLTRANSFERASE"/>
    <property type="match status" value="1"/>
</dbReference>
<dbReference type="AlphaFoldDB" id="S7XVL7"/>
<reference evidence="24" key="1">
    <citation type="journal article" date="2013" name="PLoS Genet.">
        <title>The genome of Spraguea lophii and the basis of host-microsporidian interactions.</title>
        <authorList>
            <person name="Campbell S.E."/>
            <person name="Williams T.A."/>
            <person name="Yousuf A."/>
            <person name="Soanes D.M."/>
            <person name="Paszkiewicz K.H."/>
            <person name="Williams B.A.P."/>
        </authorList>
    </citation>
    <scope>NUCLEOTIDE SEQUENCE [LARGE SCALE GENOMIC DNA]</scope>
    <source>
        <strain evidence="24">42_110</strain>
    </source>
</reference>
<dbReference type="VEuPathDB" id="MicrosporidiaDB:SLOPH_2623"/>
<keyword evidence="24" id="KW-1185">Reference proteome</keyword>
<evidence type="ECO:0000313" key="24">
    <source>
        <dbReference type="Proteomes" id="UP000014978"/>
    </source>
</evidence>
<dbReference type="GO" id="GO:0008270">
    <property type="term" value="F:zinc ion binding"/>
    <property type="evidence" value="ECO:0007669"/>
    <property type="project" value="UniProtKB-KW"/>
</dbReference>
<evidence type="ECO:0000259" key="22">
    <source>
        <dbReference type="PROSITE" id="PS51726"/>
    </source>
</evidence>
<evidence type="ECO:0000256" key="15">
    <source>
        <dbReference type="ARBA" id="ARBA00047557"/>
    </source>
</evidence>
<dbReference type="GO" id="GO:0140064">
    <property type="term" value="F:peptide crotonyltransferase activity"/>
    <property type="evidence" value="ECO:0007669"/>
    <property type="project" value="RHEA"/>
</dbReference>
<name>S7XVL7_SPRLO</name>
<comment type="subcellular location">
    <subcellularLocation>
        <location evidence="1 20">Nucleus</location>
    </subcellularLocation>
</comment>
<dbReference type="CDD" id="cd04301">
    <property type="entry name" value="NAT_SF"/>
    <property type="match status" value="1"/>
</dbReference>
<dbReference type="HOGENOM" id="CLU_011815_2_0_1"/>
<comment type="catalytic activity">
    <reaction evidence="18">
        <text>L-lysyl-[histone] + acetyl-CoA = N(6)-acetyl-L-lysyl-[histone] + CoA + H(+)</text>
        <dbReference type="Rhea" id="RHEA:21992"/>
        <dbReference type="Rhea" id="RHEA-COMP:9845"/>
        <dbReference type="Rhea" id="RHEA-COMP:11338"/>
        <dbReference type="ChEBI" id="CHEBI:15378"/>
        <dbReference type="ChEBI" id="CHEBI:29969"/>
        <dbReference type="ChEBI" id="CHEBI:57287"/>
        <dbReference type="ChEBI" id="CHEBI:57288"/>
        <dbReference type="ChEBI" id="CHEBI:61930"/>
        <dbReference type="EC" id="2.3.1.48"/>
    </reaction>
    <physiologicalReaction direction="left-to-right" evidence="18">
        <dbReference type="Rhea" id="RHEA:21993"/>
    </physiologicalReaction>
</comment>
<evidence type="ECO:0000256" key="17">
    <source>
        <dbReference type="ARBA" id="ARBA00047787"/>
    </source>
</evidence>
<dbReference type="Gene3D" id="2.30.30.140">
    <property type="match status" value="1"/>
</dbReference>
<organism evidence="23 24">
    <name type="scientific">Spraguea lophii (strain 42_110)</name>
    <name type="common">Microsporidian parasite</name>
    <dbReference type="NCBI Taxonomy" id="1358809"/>
    <lineage>
        <taxon>Eukaryota</taxon>
        <taxon>Fungi</taxon>
        <taxon>Fungi incertae sedis</taxon>
        <taxon>Microsporidia</taxon>
        <taxon>Spragueidae</taxon>
        <taxon>Spraguea</taxon>
    </lineage>
</organism>
<dbReference type="Proteomes" id="UP000014978">
    <property type="component" value="Unassembled WGS sequence"/>
</dbReference>
<dbReference type="GO" id="GO:0006281">
    <property type="term" value="P:DNA repair"/>
    <property type="evidence" value="ECO:0007669"/>
    <property type="project" value="UniProtKB-KW"/>
</dbReference>
<evidence type="ECO:0000256" key="7">
    <source>
        <dbReference type="ARBA" id="ARBA00022833"/>
    </source>
</evidence>
<evidence type="ECO:0000256" key="9">
    <source>
        <dbReference type="ARBA" id="ARBA00022990"/>
    </source>
</evidence>
<keyword evidence="5" id="KW-0227">DNA damage</keyword>
<dbReference type="Pfam" id="PF01853">
    <property type="entry name" value="MOZ_SAS"/>
    <property type="match status" value="1"/>
</dbReference>
<keyword evidence="11" id="KW-0010">Activator</keyword>
<dbReference type="PANTHER" id="PTHR10615:SF161">
    <property type="entry name" value="HISTONE ACETYLTRANSFERASE KAT7"/>
    <property type="match status" value="1"/>
</dbReference>
<dbReference type="InterPro" id="IPR016181">
    <property type="entry name" value="Acyl_CoA_acyltransferase"/>
</dbReference>
<evidence type="ECO:0000256" key="1">
    <source>
        <dbReference type="ARBA" id="ARBA00004123"/>
    </source>
</evidence>
<comment type="catalytic activity">
    <reaction evidence="15">
        <text>2-hydroxyisobutanoyl-CoA + L-lysyl-[protein] = N(6)-(2-hydroxyisobutanoyl)-L-lysyl-[protein] + CoA + H(+)</text>
        <dbReference type="Rhea" id="RHEA:24180"/>
        <dbReference type="Rhea" id="RHEA-COMP:9752"/>
        <dbReference type="Rhea" id="RHEA-COMP:15921"/>
        <dbReference type="ChEBI" id="CHEBI:15378"/>
        <dbReference type="ChEBI" id="CHEBI:29969"/>
        <dbReference type="ChEBI" id="CHEBI:57287"/>
        <dbReference type="ChEBI" id="CHEBI:131780"/>
        <dbReference type="ChEBI" id="CHEBI:144968"/>
    </reaction>
    <physiologicalReaction direction="left-to-right" evidence="15">
        <dbReference type="Rhea" id="RHEA:24181"/>
    </physiologicalReaction>
</comment>
<evidence type="ECO:0000256" key="21">
    <source>
        <dbReference type="SAM" id="MobiDB-lite"/>
    </source>
</evidence>
<keyword evidence="7" id="KW-0862">Zinc</keyword>
<dbReference type="GO" id="GO:0106226">
    <property type="term" value="F:peptide 2-hydroxyisobutyryltransferase activity"/>
    <property type="evidence" value="ECO:0007669"/>
    <property type="project" value="RHEA"/>
</dbReference>
<dbReference type="FunCoup" id="S7XVL7">
    <property type="interactions" value="246"/>
</dbReference>
<dbReference type="InterPro" id="IPR040706">
    <property type="entry name" value="Zf-MYST"/>
</dbReference>
<dbReference type="GO" id="GO:0035267">
    <property type="term" value="C:NuA4 histone acetyltransferase complex"/>
    <property type="evidence" value="ECO:0007669"/>
    <property type="project" value="UniProtKB-ARBA"/>
</dbReference>
<dbReference type="InterPro" id="IPR002717">
    <property type="entry name" value="HAT_MYST-type"/>
</dbReference>
<feature type="active site" description="Proton donor/acceptor" evidence="19">
    <location>
        <position position="311"/>
    </location>
</feature>
<dbReference type="GO" id="GO:0005634">
    <property type="term" value="C:nucleus"/>
    <property type="evidence" value="ECO:0007669"/>
    <property type="project" value="UniProtKB-SubCell"/>
</dbReference>
<dbReference type="Pfam" id="PF11717">
    <property type="entry name" value="Tudor-knot"/>
    <property type="match status" value="1"/>
</dbReference>
<dbReference type="FunFam" id="3.40.630.30:FF:000002">
    <property type="entry name" value="Histone acetyltransferase"/>
    <property type="match status" value="1"/>
</dbReference>
<dbReference type="Gene3D" id="1.10.10.10">
    <property type="entry name" value="Winged helix-like DNA-binding domain superfamily/Winged helix DNA-binding domain"/>
    <property type="match status" value="1"/>
</dbReference>
<dbReference type="GO" id="GO:0010485">
    <property type="term" value="F:histone H4 acetyltransferase activity"/>
    <property type="evidence" value="ECO:0007669"/>
    <property type="project" value="UniProtKB-ARBA"/>
</dbReference>
<keyword evidence="8" id="KW-0156">Chromatin regulator</keyword>
<evidence type="ECO:0000256" key="4">
    <source>
        <dbReference type="ARBA" id="ARBA00022723"/>
    </source>
</evidence>
<evidence type="ECO:0000256" key="12">
    <source>
        <dbReference type="ARBA" id="ARBA00023163"/>
    </source>
</evidence>
<dbReference type="InParanoid" id="S7XVL7"/>
<dbReference type="FunFam" id="1.10.10.10:FF:000526">
    <property type="entry name" value="Histone acetyltransferase"/>
    <property type="match status" value="1"/>
</dbReference>
<protein>
    <recommendedName>
        <fullName evidence="20">Histone acetyltransferase</fullName>
        <ecNumber evidence="20">2.3.1.48</ecNumber>
    </recommendedName>
</protein>
<comment type="catalytic activity">
    <reaction evidence="20">
        <text>L-lysyl-[protein] + acetyl-CoA = N(6)-acetyl-L-lysyl-[protein] + CoA + H(+)</text>
        <dbReference type="Rhea" id="RHEA:45948"/>
        <dbReference type="Rhea" id="RHEA-COMP:9752"/>
        <dbReference type="Rhea" id="RHEA-COMP:10731"/>
        <dbReference type="ChEBI" id="CHEBI:15378"/>
        <dbReference type="ChEBI" id="CHEBI:29969"/>
        <dbReference type="ChEBI" id="CHEBI:57287"/>
        <dbReference type="ChEBI" id="CHEBI:57288"/>
        <dbReference type="ChEBI" id="CHEBI:61930"/>
        <dbReference type="EC" id="2.3.1.48"/>
    </reaction>
</comment>
<dbReference type="GO" id="GO:0003712">
    <property type="term" value="F:transcription coregulator activity"/>
    <property type="evidence" value="ECO:0007669"/>
    <property type="project" value="TreeGrafter"/>
</dbReference>
<evidence type="ECO:0000256" key="18">
    <source>
        <dbReference type="ARBA" id="ARBA00048940"/>
    </source>
</evidence>
<evidence type="ECO:0000256" key="8">
    <source>
        <dbReference type="ARBA" id="ARBA00022853"/>
    </source>
</evidence>
<evidence type="ECO:0000256" key="10">
    <source>
        <dbReference type="ARBA" id="ARBA00023015"/>
    </source>
</evidence>
<dbReference type="InterPro" id="IPR016197">
    <property type="entry name" value="Chromo-like_dom_sf"/>
</dbReference>
<keyword evidence="9" id="KW-0007">Acetylation</keyword>
<feature type="domain" description="MYST-type HAT" evidence="22">
    <location>
        <begin position="139"/>
        <end position="397"/>
    </location>
</feature>
<dbReference type="OrthoDB" id="787137at2759"/>
<comment type="catalytic activity">
    <reaction evidence="17">
        <text>L-lysyl-[protein] + acetyl-CoA = N(6)-acetyl-L-lysyl-[protein] + CoA + H(+)</text>
        <dbReference type="Rhea" id="RHEA:45948"/>
        <dbReference type="Rhea" id="RHEA-COMP:9752"/>
        <dbReference type="Rhea" id="RHEA-COMP:10731"/>
        <dbReference type="ChEBI" id="CHEBI:15378"/>
        <dbReference type="ChEBI" id="CHEBI:29969"/>
        <dbReference type="ChEBI" id="CHEBI:57287"/>
        <dbReference type="ChEBI" id="CHEBI:57288"/>
        <dbReference type="ChEBI" id="CHEBI:61930"/>
    </reaction>
    <physiologicalReaction direction="left-to-right" evidence="17">
        <dbReference type="Rhea" id="RHEA:45949"/>
    </physiologicalReaction>
</comment>
<accession>S7XVL7</accession>
<gene>
    <name evidence="23" type="ORF">SLOPH_2623</name>
</gene>
<keyword evidence="3 23" id="KW-0808">Transferase</keyword>
<evidence type="ECO:0000256" key="20">
    <source>
        <dbReference type="RuleBase" id="RU361211"/>
    </source>
</evidence>
<evidence type="ECO:0000256" key="19">
    <source>
        <dbReference type="PIRSR" id="PIRSR602717-51"/>
    </source>
</evidence>
<keyword evidence="14 20" id="KW-0539">Nucleus</keyword>
<keyword evidence="4" id="KW-0479">Metal-binding</keyword>
<evidence type="ECO:0000256" key="3">
    <source>
        <dbReference type="ARBA" id="ARBA00022679"/>
    </source>
</evidence>
<dbReference type="SUPFAM" id="SSF54160">
    <property type="entry name" value="Chromo domain-like"/>
    <property type="match status" value="1"/>
</dbReference>
<evidence type="ECO:0000256" key="6">
    <source>
        <dbReference type="ARBA" id="ARBA00022771"/>
    </source>
</evidence>
<evidence type="ECO:0000256" key="13">
    <source>
        <dbReference type="ARBA" id="ARBA00023204"/>
    </source>
</evidence>
<dbReference type="OMA" id="DSPEGNN"/>
<evidence type="ECO:0000256" key="16">
    <source>
        <dbReference type="ARBA" id="ARBA00047752"/>
    </source>
</evidence>
<comment type="similarity">
    <text evidence="2 20">Belongs to the MYST (SAS/MOZ) family.</text>
</comment>
<feature type="region of interest" description="Disordered" evidence="21">
    <location>
        <begin position="1"/>
        <end position="21"/>
    </location>
</feature>
<comment type="caution">
    <text evidence="23">The sequence shown here is derived from an EMBL/GenBank/DDBJ whole genome shotgun (WGS) entry which is preliminary data.</text>
</comment>
<dbReference type="GO" id="GO:0003682">
    <property type="term" value="F:chromatin binding"/>
    <property type="evidence" value="ECO:0007669"/>
    <property type="project" value="TreeGrafter"/>
</dbReference>
<dbReference type="InterPro" id="IPR036388">
    <property type="entry name" value="WH-like_DNA-bd_sf"/>
</dbReference>
<dbReference type="EC" id="2.3.1.48" evidence="20"/>
<dbReference type="EMBL" id="ATCN01000067">
    <property type="protein sequence ID" value="EPR79938.1"/>
    <property type="molecule type" value="Genomic_DNA"/>
</dbReference>
<evidence type="ECO:0000256" key="14">
    <source>
        <dbReference type="ARBA" id="ARBA00023242"/>
    </source>
</evidence>
<dbReference type="InterPro" id="IPR025995">
    <property type="entry name" value="Tudor-knot"/>
</dbReference>
<keyword evidence="10" id="KW-0805">Transcription regulation</keyword>
<dbReference type="Gene3D" id="3.30.60.60">
    <property type="entry name" value="N-acetyl transferase-like"/>
    <property type="match status" value="1"/>
</dbReference>
<keyword evidence="6" id="KW-0863">Zinc-finger</keyword>
<dbReference type="InterPro" id="IPR050603">
    <property type="entry name" value="MYST_HAT"/>
</dbReference>
<dbReference type="Pfam" id="PF17772">
    <property type="entry name" value="zf-MYST"/>
    <property type="match status" value="1"/>
</dbReference>
<evidence type="ECO:0000256" key="2">
    <source>
        <dbReference type="ARBA" id="ARBA00010107"/>
    </source>
</evidence>
<evidence type="ECO:0000256" key="11">
    <source>
        <dbReference type="ARBA" id="ARBA00023159"/>
    </source>
</evidence>
<dbReference type="Gene3D" id="3.40.630.30">
    <property type="match status" value="1"/>
</dbReference>
<keyword evidence="13" id="KW-0234">DNA repair</keyword>
<dbReference type="STRING" id="1358809.S7XVL7"/>
<keyword evidence="12" id="KW-0804">Transcription</keyword>
<evidence type="ECO:0000313" key="23">
    <source>
        <dbReference type="EMBL" id="EPR79938.1"/>
    </source>
</evidence>
<dbReference type="SUPFAM" id="SSF55729">
    <property type="entry name" value="Acyl-CoA N-acyltransferases (Nat)"/>
    <property type="match status" value="1"/>
</dbReference>
<dbReference type="GO" id="GO:0006357">
    <property type="term" value="P:regulation of transcription by RNA polymerase II"/>
    <property type="evidence" value="ECO:0007669"/>
    <property type="project" value="TreeGrafter"/>
</dbReference>
<sequence length="408" mass="48702">MKKTNKSTKRKDNDGKNTNNIENDYTAVNQKITKIEEIEVGFKLLVLYPPENKYYKAEILGVKYTEHYEFYIHYLELNKRCDRWVKDSDLKLDGPIEQPKRRRIKRTDDEAKKYKAIRKNILEDKEEEKKEVDIKNIEDKMKNIQYIQMGNKKIEAWYFSPYPECLTNSVVYICEFCLFYFNQEQFQKHDCKLFHPPGNEIYRDEKLSFFEVDGHIQKNYCRNISLLSKLFLDHKTVYYDVDPFMFYVLCRYENDGYKIVGYFSKEKVSTQGYNLACILVLPQYQRLGYGKFLMDFSYVLSRRENKIASPEKPLSDLGLIGYLSYWKDVILQVLIDNDNITINNLSKITFITKEDIILTLLFYKLIKIYDNQIIFLVPENIKPRKNIVNEKCLIWTGNEFTDGSIKHL</sequence>
<proteinExistence type="inferred from homology"/>
<evidence type="ECO:0000256" key="5">
    <source>
        <dbReference type="ARBA" id="ARBA00022763"/>
    </source>
</evidence>
<comment type="catalytic activity">
    <reaction evidence="16">
        <text>(2E)-butenoyl-CoA + L-lysyl-[protein] = N(6)-(2E)-butenoyl-L-lysyl-[protein] + CoA + H(+)</text>
        <dbReference type="Rhea" id="RHEA:53908"/>
        <dbReference type="Rhea" id="RHEA-COMP:9752"/>
        <dbReference type="Rhea" id="RHEA-COMP:13707"/>
        <dbReference type="ChEBI" id="CHEBI:15378"/>
        <dbReference type="ChEBI" id="CHEBI:29969"/>
        <dbReference type="ChEBI" id="CHEBI:57287"/>
        <dbReference type="ChEBI" id="CHEBI:57332"/>
        <dbReference type="ChEBI" id="CHEBI:137954"/>
    </reaction>
    <physiologicalReaction direction="left-to-right" evidence="16">
        <dbReference type="Rhea" id="RHEA:53909"/>
    </physiologicalReaction>
</comment>